<accession>A0A6J7APA0</accession>
<dbReference type="GO" id="GO:0031388">
    <property type="term" value="P:organic acid phosphorylation"/>
    <property type="evidence" value="ECO:0007669"/>
    <property type="project" value="InterPro"/>
</dbReference>
<sequence length="346" mass="35588">MRLLAAPDKFRGTLDANGVAEAIVTGAHRCGWNTTIRPLSDGGEGFGSVLGGTKVALTVAGPLGEPVVASFSMLTPTTAVLEMASAAGRHLLVAPQGDDPLRASTKGVGELINAAVRHGATSITVGCGGSATTDGGQGAVDEILARGDLTGVTLMVATDVTTTFLDAATTFASQKGANPRQVRALRERLSELADHYLERTGIDVTSLPRSGAAGGLAGGLVTLGATLCSGFDVLADSVDLRSDVAASDLIVTGEGHLDATTLEGKTVWSLLEFVGPDLPILILCGQVEADVEEFVIKSRPGPTKVLSLSQLFGQDRSRHETTDVISDAVEFALHGDWLTQSSSTMP</sequence>
<dbReference type="Pfam" id="PF02595">
    <property type="entry name" value="Gly_kinase"/>
    <property type="match status" value="2"/>
</dbReference>
<organism evidence="1">
    <name type="scientific">freshwater metagenome</name>
    <dbReference type="NCBI Taxonomy" id="449393"/>
    <lineage>
        <taxon>unclassified sequences</taxon>
        <taxon>metagenomes</taxon>
        <taxon>ecological metagenomes</taxon>
    </lineage>
</organism>
<dbReference type="PANTHER" id="PTHR21599">
    <property type="entry name" value="GLYCERATE KINASE"/>
    <property type="match status" value="1"/>
</dbReference>
<dbReference type="InterPro" id="IPR004381">
    <property type="entry name" value="Glycerate_kinase"/>
</dbReference>
<evidence type="ECO:0000313" key="1">
    <source>
        <dbReference type="EMBL" id="CAB4834320.1"/>
    </source>
</evidence>
<protein>
    <submittedName>
        <fullName evidence="1">Unannotated protein</fullName>
    </submittedName>
</protein>
<dbReference type="SUPFAM" id="SSF110738">
    <property type="entry name" value="Glycerate kinase I"/>
    <property type="match status" value="1"/>
</dbReference>
<dbReference type="GO" id="GO:0008887">
    <property type="term" value="F:glycerate kinase activity"/>
    <property type="evidence" value="ECO:0007669"/>
    <property type="project" value="InterPro"/>
</dbReference>
<dbReference type="EMBL" id="CAFBLT010000003">
    <property type="protein sequence ID" value="CAB4882813.1"/>
    <property type="molecule type" value="Genomic_DNA"/>
</dbReference>
<dbReference type="InterPro" id="IPR018193">
    <property type="entry name" value="Glyc_kinase_flavodox-like_fold"/>
</dbReference>
<evidence type="ECO:0000313" key="2">
    <source>
        <dbReference type="EMBL" id="CAB4882813.1"/>
    </source>
</evidence>
<dbReference type="EMBL" id="CAFABE010000118">
    <property type="protein sequence ID" value="CAB4834320.1"/>
    <property type="molecule type" value="Genomic_DNA"/>
</dbReference>
<gene>
    <name evidence="1" type="ORF">UFOPK3164_01631</name>
    <name evidence="2" type="ORF">UFOPK3427_01658</name>
    <name evidence="3" type="ORF">UFOPK4112_01600</name>
</gene>
<dbReference type="InterPro" id="IPR036129">
    <property type="entry name" value="Glycerate_kinase_sf"/>
</dbReference>
<dbReference type="PIRSF" id="PIRSF006078">
    <property type="entry name" value="GlxK"/>
    <property type="match status" value="1"/>
</dbReference>
<dbReference type="AlphaFoldDB" id="A0A6J7APA0"/>
<dbReference type="Gene3D" id="3.90.1510.10">
    <property type="entry name" value="Glycerate kinase, domain 2"/>
    <property type="match status" value="2"/>
</dbReference>
<proteinExistence type="predicted"/>
<evidence type="ECO:0000313" key="3">
    <source>
        <dbReference type="EMBL" id="CAB5030577.1"/>
    </source>
</evidence>
<dbReference type="PANTHER" id="PTHR21599:SF0">
    <property type="entry name" value="GLYCERATE KINASE"/>
    <property type="match status" value="1"/>
</dbReference>
<name>A0A6J7APA0_9ZZZZ</name>
<reference evidence="1" key="1">
    <citation type="submission" date="2020-05" db="EMBL/GenBank/DDBJ databases">
        <authorList>
            <person name="Chiriac C."/>
            <person name="Salcher M."/>
            <person name="Ghai R."/>
            <person name="Kavagutti S V."/>
        </authorList>
    </citation>
    <scope>NUCLEOTIDE SEQUENCE</scope>
</reference>
<dbReference type="EMBL" id="CAFBPM010000021">
    <property type="protein sequence ID" value="CAB5030577.1"/>
    <property type="molecule type" value="Genomic_DNA"/>
</dbReference>